<reference evidence="5 6" key="1">
    <citation type="submission" date="2017-08" db="EMBL/GenBank/DDBJ databases">
        <title>Substantial Increase in Enzyme Production by Combined Drug-Resistance Mutations in Paenibacillus agaridevorans.</title>
        <authorList>
            <person name="Tanaka Y."/>
            <person name="Funane K."/>
            <person name="Hosaka T."/>
            <person name="Shiwa Y."/>
            <person name="Fujita N."/>
            <person name="Miyazaki T."/>
            <person name="Yoshikawa H."/>
            <person name="Murakami K."/>
            <person name="Kasahara K."/>
            <person name="Inaoka T."/>
            <person name="Hiraga Y."/>
            <person name="Ochi K."/>
        </authorList>
    </citation>
    <scope>NUCLEOTIDE SEQUENCE [LARGE SCALE GENOMIC DNA]</scope>
    <source>
        <strain evidence="5 6">T-3040</strain>
    </source>
</reference>
<comment type="similarity">
    <text evidence="1">Belongs to the bacterial solute-binding protein 5 family.</text>
</comment>
<evidence type="ECO:0000256" key="1">
    <source>
        <dbReference type="ARBA" id="ARBA00005695"/>
    </source>
</evidence>
<protein>
    <recommendedName>
        <fullName evidence="4">Solute-binding protein family 5 domain-containing protein</fullName>
    </recommendedName>
</protein>
<evidence type="ECO:0000256" key="3">
    <source>
        <dbReference type="ARBA" id="ARBA00022729"/>
    </source>
</evidence>
<dbReference type="GO" id="GO:0015833">
    <property type="term" value="P:peptide transport"/>
    <property type="evidence" value="ECO:0007669"/>
    <property type="project" value="TreeGrafter"/>
</dbReference>
<dbReference type="CDD" id="cd08518">
    <property type="entry name" value="PBP2_NikA_DppA_OppA_like_19"/>
    <property type="match status" value="1"/>
</dbReference>
<dbReference type="EMBL" id="BDQX01000036">
    <property type="protein sequence ID" value="GBG06045.1"/>
    <property type="molecule type" value="Genomic_DNA"/>
</dbReference>
<dbReference type="SUPFAM" id="SSF53850">
    <property type="entry name" value="Periplasmic binding protein-like II"/>
    <property type="match status" value="1"/>
</dbReference>
<proteinExistence type="inferred from homology"/>
<dbReference type="PROSITE" id="PS51257">
    <property type="entry name" value="PROKAR_LIPOPROTEIN"/>
    <property type="match status" value="1"/>
</dbReference>
<name>A0A2R5EIZ3_9BACL</name>
<evidence type="ECO:0000259" key="4">
    <source>
        <dbReference type="Pfam" id="PF00496"/>
    </source>
</evidence>
<dbReference type="Pfam" id="PF00496">
    <property type="entry name" value="SBP_bac_5"/>
    <property type="match status" value="1"/>
</dbReference>
<dbReference type="GO" id="GO:1904680">
    <property type="term" value="F:peptide transmembrane transporter activity"/>
    <property type="evidence" value="ECO:0007669"/>
    <property type="project" value="TreeGrafter"/>
</dbReference>
<gene>
    <name evidence="5" type="ORF">PAT3040_00538</name>
</gene>
<dbReference type="PANTHER" id="PTHR30290">
    <property type="entry name" value="PERIPLASMIC BINDING COMPONENT OF ABC TRANSPORTER"/>
    <property type="match status" value="1"/>
</dbReference>
<dbReference type="InterPro" id="IPR039424">
    <property type="entry name" value="SBP_5"/>
</dbReference>
<sequence length="541" mass="59548">MKNGIEMRFNTRSIMMTSVLLLLVISLIAACSSPKATERESQRRSDKLVVAIGSEPEDGFDPTLGWGRYGSPLFQSTLLKRDDQLNVTNDLAESYEISSDGLIWTVKLREDVQFSDGQPLTPDDVKYTFETTANSGSAIDLTNLKAVELDGNNIHFKLGKPQSTFLNELTTLGIVPSHAHGADYASNPVGSGPFKFVQWDRGQQLLVESNPSYYGDKPSFHHITFLFLNEDAALAAAKAGTVDMAYIPSSFSKQEVPGMRLEALQTVDNRGITFPYAEPGGKTEEGYPIGNAVTADLAIRQAINMAMDREKLVEGILEGYGTPAYTSVDGLPWWNEDTVIADSDIEGAKKLLAEAGWSDSNGDGVLEKNGLIAEFPLIYPSGDTLRQSLALAASEMMKEIGIRMTAAGKSWEEIEREMHASAVLLGWGSHDPSELYALYASKYSGVDYYNTGYYSNQQVDGYMEKAMAALTIEEAMAYWKQSQWDGTTGSSAKGDAPWAWLVNIKHLYLVDDALDIGSPRIQPHRHGWPVTDNIASWKWKE</sequence>
<dbReference type="AlphaFoldDB" id="A0A2R5EIZ3"/>
<evidence type="ECO:0000313" key="5">
    <source>
        <dbReference type="EMBL" id="GBG06045.1"/>
    </source>
</evidence>
<organism evidence="5 6">
    <name type="scientific">Paenibacillus agaridevorans</name>
    <dbReference type="NCBI Taxonomy" id="171404"/>
    <lineage>
        <taxon>Bacteria</taxon>
        <taxon>Bacillati</taxon>
        <taxon>Bacillota</taxon>
        <taxon>Bacilli</taxon>
        <taxon>Bacillales</taxon>
        <taxon>Paenibacillaceae</taxon>
        <taxon>Paenibacillus</taxon>
    </lineage>
</organism>
<dbReference type="Gene3D" id="3.40.190.10">
    <property type="entry name" value="Periplasmic binding protein-like II"/>
    <property type="match status" value="1"/>
</dbReference>
<evidence type="ECO:0000313" key="6">
    <source>
        <dbReference type="Proteomes" id="UP000245202"/>
    </source>
</evidence>
<evidence type="ECO:0000256" key="2">
    <source>
        <dbReference type="ARBA" id="ARBA00022448"/>
    </source>
</evidence>
<accession>A0A2R5EIZ3</accession>
<dbReference type="Gene3D" id="3.10.105.10">
    <property type="entry name" value="Dipeptide-binding Protein, Domain 3"/>
    <property type="match status" value="1"/>
</dbReference>
<dbReference type="RefSeq" id="WP_258234796.1">
    <property type="nucleotide sequence ID" value="NZ_BDQX01000036.1"/>
</dbReference>
<keyword evidence="3" id="KW-0732">Signal</keyword>
<comment type="caution">
    <text evidence="5">The sequence shown here is derived from an EMBL/GenBank/DDBJ whole genome shotgun (WGS) entry which is preliminary data.</text>
</comment>
<dbReference type="GO" id="GO:0042597">
    <property type="term" value="C:periplasmic space"/>
    <property type="evidence" value="ECO:0007669"/>
    <property type="project" value="UniProtKB-ARBA"/>
</dbReference>
<keyword evidence="2" id="KW-0813">Transport</keyword>
<keyword evidence="6" id="KW-1185">Reference proteome</keyword>
<dbReference type="PIRSF" id="PIRSF002741">
    <property type="entry name" value="MppA"/>
    <property type="match status" value="1"/>
</dbReference>
<feature type="domain" description="Solute-binding protein family 5" evidence="4">
    <location>
        <begin position="87"/>
        <end position="444"/>
    </location>
</feature>
<dbReference type="GO" id="GO:0043190">
    <property type="term" value="C:ATP-binding cassette (ABC) transporter complex"/>
    <property type="evidence" value="ECO:0007669"/>
    <property type="project" value="InterPro"/>
</dbReference>
<dbReference type="PANTHER" id="PTHR30290:SF9">
    <property type="entry name" value="OLIGOPEPTIDE-BINDING PROTEIN APPA"/>
    <property type="match status" value="1"/>
</dbReference>
<dbReference type="Proteomes" id="UP000245202">
    <property type="component" value="Unassembled WGS sequence"/>
</dbReference>
<dbReference type="InterPro" id="IPR000914">
    <property type="entry name" value="SBP_5_dom"/>
</dbReference>
<dbReference type="InterPro" id="IPR030678">
    <property type="entry name" value="Peptide/Ni-bd"/>
</dbReference>